<evidence type="ECO:0000313" key="1">
    <source>
        <dbReference type="EMBL" id="PXF61462.1"/>
    </source>
</evidence>
<dbReference type="Proteomes" id="UP000248329">
    <property type="component" value="Unassembled WGS sequence"/>
</dbReference>
<comment type="caution">
    <text evidence="1">The sequence shown here is derived from an EMBL/GenBank/DDBJ whole genome shotgun (WGS) entry which is preliminary data.</text>
</comment>
<evidence type="ECO:0000313" key="2">
    <source>
        <dbReference type="Proteomes" id="UP000248329"/>
    </source>
</evidence>
<reference evidence="1" key="1">
    <citation type="submission" date="2018-01" db="EMBL/GenBank/DDBJ databases">
        <authorList>
            <person name="Krukenberg V."/>
        </authorList>
    </citation>
    <scope>NUCLEOTIDE SEQUENCE</scope>
    <source>
        <strain evidence="1">E20ANME2</strain>
    </source>
</reference>
<proteinExistence type="predicted"/>
<name>A0AC61L5J8_9EURY</name>
<protein>
    <submittedName>
        <fullName evidence="1">Uncharacterized protein</fullName>
    </submittedName>
</protein>
<dbReference type="EMBL" id="PQXF01000005">
    <property type="protein sequence ID" value="PXF61462.1"/>
    <property type="molecule type" value="Genomic_DNA"/>
</dbReference>
<sequence>MSDRDRLDESLRTIAKGAGVSFIGAFIGLGLGYLSRIIIARWLGAEDYGLISLGYAALMIGATLSLVGLPAGIQRYISFYKGKGDKGRIKGTILGALKISVPISLIAGSIFFFYADRISIHVFHSTELTPILKIFAIAIPFLVLTDNAIYATIGFQDARYRVYVVDLFQNIFKLLAIVALLILGFGVMGAAWGWVLAIVLTPFLAFYFLEKRVFPIFSTEVKAISVNRELFSFSLPLIFTMVAGMVIGWMDTLMLGYFLSASAVGIYNAALPTARLVMVATKSISVLFVPVASELYAKNRGQELRSIYTAVTKWILSLALPVFLLMVLFSESIMRIMFGAEYVGGATALSILAFAFFFSSVISPAVFILQVYGKTKIIMVLYFVAAAVNCALNIFLIPRYGVNGAAITTALQSLLGIIYLFVVWRLGGVQPFRLNQLKPVFASIIAVLVVYVATKYIIGESLIALIVMLFVFIILYFFLLLIFKSFEEDDLMIMRAIDERLGTKSDWLRKIIRKFV</sequence>
<accession>A0AC61L5J8</accession>
<gene>
    <name evidence="1" type="ORF">C4B59_04300</name>
</gene>
<organism evidence="1 2">
    <name type="scientific">Candidatus Methanogaster sp</name>
    <dbReference type="NCBI Taxonomy" id="3386292"/>
    <lineage>
        <taxon>Archaea</taxon>
        <taxon>Methanobacteriati</taxon>
        <taxon>Methanobacteriota</taxon>
        <taxon>Stenosarchaea group</taxon>
        <taxon>Methanomicrobia</taxon>
        <taxon>Methanosarcinales</taxon>
        <taxon>ANME-2 cluster</taxon>
        <taxon>Candidatus Methanogasteraceae</taxon>
        <taxon>Candidatus Methanogaster</taxon>
    </lineage>
</organism>